<sequence length="154" mass="16211">MTYRLHVVAADAADVAAHAAGMIVDRVMGGWRVTVSLTHAGDARPLQILGAEFVEAEENIAGPDGDRCVLAIDADLYSHVAQEDNHQLLSRSAEVLIWGKPAEPERAVSHRLSAAGRAFKAEALAAAGVADHEVGWTEVFEVAGPPAAFATLHA</sequence>
<evidence type="ECO:0000313" key="1">
    <source>
        <dbReference type="EMBL" id="KWX21741.1"/>
    </source>
</evidence>
<dbReference type="Proteomes" id="UP000070612">
    <property type="component" value="Unassembled WGS sequence"/>
</dbReference>
<reference evidence="1 2" key="1">
    <citation type="submission" date="2015-07" db="EMBL/GenBank/DDBJ databases">
        <title>A draft genome sequence of Mycobacterium wolinskyi.</title>
        <authorList>
            <person name="de Man T.J."/>
            <person name="Perry K.A."/>
            <person name="Coulliette A.D."/>
            <person name="Jensen B."/>
            <person name="Toney N.C."/>
            <person name="Limbago B.M."/>
            <person name="Noble-Wang J."/>
        </authorList>
    </citation>
    <scope>NUCLEOTIDE SEQUENCE [LARGE SCALE GENOMIC DNA]</scope>
    <source>
        <strain evidence="1 2">CDC_01</strain>
    </source>
</reference>
<keyword evidence="2" id="KW-1185">Reference proteome</keyword>
<dbReference type="STRING" id="59750.AWC31_23495"/>
<gene>
    <name evidence="1" type="ORF">AFM11_24625</name>
</gene>
<dbReference type="PATRIC" id="fig|59750.3.peg.2286"/>
<dbReference type="EMBL" id="LGTW01000018">
    <property type="protein sequence ID" value="KWX21741.1"/>
    <property type="molecule type" value="Genomic_DNA"/>
</dbReference>
<name>A0A132PHE3_9MYCO</name>
<accession>A0A132PHE3</accession>
<comment type="caution">
    <text evidence="1">The sequence shown here is derived from an EMBL/GenBank/DDBJ whole genome shotgun (WGS) entry which is preliminary data.</text>
</comment>
<dbReference type="AlphaFoldDB" id="A0A132PHE3"/>
<proteinExistence type="predicted"/>
<evidence type="ECO:0000313" key="2">
    <source>
        <dbReference type="Proteomes" id="UP000070612"/>
    </source>
</evidence>
<organism evidence="1 2">
    <name type="scientific">Mycolicibacterium wolinskyi</name>
    <dbReference type="NCBI Taxonomy" id="59750"/>
    <lineage>
        <taxon>Bacteria</taxon>
        <taxon>Bacillati</taxon>
        <taxon>Actinomycetota</taxon>
        <taxon>Actinomycetes</taxon>
        <taxon>Mycobacteriales</taxon>
        <taxon>Mycobacteriaceae</taxon>
        <taxon>Mycolicibacterium</taxon>
    </lineage>
</organism>
<protein>
    <submittedName>
        <fullName evidence="1">Uncharacterized protein</fullName>
    </submittedName>
</protein>